<organism evidence="4 5">
    <name type="scientific">Stephanodiscus triporus</name>
    <dbReference type="NCBI Taxonomy" id="2934178"/>
    <lineage>
        <taxon>Eukaryota</taxon>
        <taxon>Sar</taxon>
        <taxon>Stramenopiles</taxon>
        <taxon>Ochrophyta</taxon>
        <taxon>Bacillariophyta</taxon>
        <taxon>Coscinodiscophyceae</taxon>
        <taxon>Thalassiosirophycidae</taxon>
        <taxon>Stephanodiscales</taxon>
        <taxon>Stephanodiscaceae</taxon>
        <taxon>Stephanodiscus</taxon>
    </lineage>
</organism>
<dbReference type="SMART" id="SM00799">
    <property type="entry name" value="DENN"/>
    <property type="match status" value="1"/>
</dbReference>
<dbReference type="GO" id="GO:0005737">
    <property type="term" value="C:cytoplasm"/>
    <property type="evidence" value="ECO:0007669"/>
    <property type="project" value="UniProtKB-ARBA"/>
</dbReference>
<evidence type="ECO:0000313" key="5">
    <source>
        <dbReference type="Proteomes" id="UP001530315"/>
    </source>
</evidence>
<dbReference type="InterPro" id="IPR005112">
    <property type="entry name" value="dDENN_dom"/>
</dbReference>
<feature type="region of interest" description="Disordered" evidence="2">
    <location>
        <begin position="214"/>
        <end position="317"/>
    </location>
</feature>
<dbReference type="InterPro" id="IPR037516">
    <property type="entry name" value="Tripartite_DENN"/>
</dbReference>
<dbReference type="InterPro" id="IPR005113">
    <property type="entry name" value="uDENN_dom"/>
</dbReference>
<dbReference type="PANTHER" id="PTHR12296">
    <property type="entry name" value="DENN DOMAIN-CONTAINING PROTEIN 4"/>
    <property type="match status" value="1"/>
</dbReference>
<dbReference type="PANTHER" id="PTHR12296:SF21">
    <property type="entry name" value="DENN DOMAIN-CONTAINING PROTEIN 3"/>
    <property type="match status" value="1"/>
</dbReference>
<dbReference type="Proteomes" id="UP001530315">
    <property type="component" value="Unassembled WGS sequence"/>
</dbReference>
<dbReference type="Pfam" id="PF02141">
    <property type="entry name" value="DENN"/>
    <property type="match status" value="1"/>
</dbReference>
<feature type="compositionally biased region" description="Polar residues" evidence="2">
    <location>
        <begin position="262"/>
        <end position="278"/>
    </location>
</feature>
<feature type="region of interest" description="Disordered" evidence="2">
    <location>
        <begin position="80"/>
        <end position="103"/>
    </location>
</feature>
<dbReference type="SMART" id="SM00801">
    <property type="entry name" value="dDENN"/>
    <property type="match status" value="1"/>
</dbReference>
<dbReference type="PROSITE" id="PS50211">
    <property type="entry name" value="DENN"/>
    <property type="match status" value="1"/>
</dbReference>
<dbReference type="EMBL" id="JALLAZ020001256">
    <property type="protein sequence ID" value="KAL3777913.1"/>
    <property type="molecule type" value="Genomic_DNA"/>
</dbReference>
<evidence type="ECO:0000256" key="1">
    <source>
        <dbReference type="PROSITE-ProRule" id="PRU00708"/>
    </source>
</evidence>
<sequence>MAIFDVDQVLEIEVVYDGNNSGAPAAVLIDAAIAGRDNAPVIMQEKVVASPSSGSDLFYTQCTPRSGNVIESAGVADVNQQKKGTKSDIGGSRDESKFSFEEHGSKEMSRRLVEYFVVVSSVPKVRKTNESEKLLRLTNDGESIRKTPLKRYHSSQVAARMDVRRAHLGRFLTEGSGSAAIKSTTMNMPSGFKSLEKTLESIDLDRTLSKLKTMTRTSSKEERGNQEQHNEDDQSCSSADSSFSHDGGTSRNTERPAFDNVEGSTFRPSAHRTSTGYVSPTSPPPPPDLSLSSISERPVTPRITPLPERKIASEGVSENIRIGHDDCNQQYNDSSTDCTLEPVITAQYPPVDHPDQPLNPMLPKFCYPQGDAIVPLREYKMPTIHYFVLTDSRGGKMYGTCLTVHEELTPHSEIEIVSGEKNDLTTSPKEGEERGYVECSVNGSPEALRLSRRSESQKYYAPRVLCLLSTWPYLSAFRTYLTQLYRLATTTNTMTAPLERYILNICSEVPAPPPGSFRVNMSILNSNIGFWAPPADQPIPYVSLPYGMLFECLDIGNVLFVWYTLACERKVLLVSSQLSLLTVCAEIFLPRFLTPMLDAPMPYLCGISRESFSYAVGDISDETVVVDLDRNVITMGDRTPDLPLIPQRRKEKLEEALEKHAGDVFWKARGLKTSEVEQARLSGDENLLDKLLGTADAMWDEKICAMDEAFPRALAPDSMSLTYSGGVTGMDAGQSRWDAVQEAFLRFYVSMLKDYRKFMPSVPTNQQSSWRDPGSVHGGRFRAVDFVNSQLPDFQPFLEELIGTQQFDDFVTRRMYNAGKAPDVTFFDQSIDAKRNRSKLNLKKIRTPFLHSANAHRNLKQIDAIPPNRANLPPRSRFDVTYNMKKGTYSYPTWPESFDESLYGTPRPIPKIITAEFDRRSALTAMLSAEHGTSTANRRLAGSNNPSPEATAFVLFFTTFSYTIGKEWSLLVQQNTTLAGNMLDQSPDVVSIDSSNSEGPWNPKVNPPWMAGENFHSLHSTFHPPMAPDLSETGETVHDDSHVNELWNPDCMDLCTNVRKFLDPPSFIGNPWARPTSEADEPEQLCGSPDQEELSAVIEKARAIAKAQIDLGYNTLIMMRKRRLPTESITYKTLIEACGRCGIAHRAQQLMEMMTQDGLSLDPEVYYSYIKAFSNADINEMPTLSKEMDTSSEVSTIMSHPSATSSALNSSRDASNPMKWAHSAVRFQLDAERSLKSMKTGSSKLLTGFQNAMASTIAANRRAFKTAKEKQMRRLSNHNFTKKDSLRVTDAIATHLTLSHCILEDLYPEIKIDTDSEPCPKCSFVLDQDSVISGWKPCQVEDYTTMCPSCRHRFVPKFSVSCNLESFEGSQGEGTPLYCDYLSPWVLLREIRSLVTNSVDGKAAKILGDEVRGIEAVGIDRIIHPKFREGCGINTTLWWNMIVTFTRFKIPYTYLLQGSYEDQQLIMPSMTDSI</sequence>
<evidence type="ECO:0000256" key="2">
    <source>
        <dbReference type="SAM" id="MobiDB-lite"/>
    </source>
</evidence>
<proteinExistence type="predicted"/>
<feature type="repeat" description="PPR" evidence="1">
    <location>
        <begin position="1127"/>
        <end position="1161"/>
    </location>
</feature>
<evidence type="ECO:0000313" key="4">
    <source>
        <dbReference type="EMBL" id="KAL3777913.1"/>
    </source>
</evidence>
<reference evidence="4 5" key="1">
    <citation type="submission" date="2024-10" db="EMBL/GenBank/DDBJ databases">
        <title>Updated reference genomes for cyclostephanoid diatoms.</title>
        <authorList>
            <person name="Roberts W.R."/>
            <person name="Alverson A.J."/>
        </authorList>
    </citation>
    <scope>NUCLEOTIDE SEQUENCE [LARGE SCALE GENOMIC DNA]</scope>
    <source>
        <strain evidence="4 5">AJA276-08</strain>
    </source>
</reference>
<dbReference type="PROSITE" id="PS51375">
    <property type="entry name" value="PPR"/>
    <property type="match status" value="1"/>
</dbReference>
<dbReference type="InterPro" id="IPR002885">
    <property type="entry name" value="PPR_rpt"/>
</dbReference>
<feature type="compositionally biased region" description="Basic and acidic residues" evidence="2">
    <location>
        <begin position="91"/>
        <end position="103"/>
    </location>
</feature>
<dbReference type="Pfam" id="PF03455">
    <property type="entry name" value="dDENN"/>
    <property type="match status" value="1"/>
</dbReference>
<dbReference type="Gene3D" id="3.40.50.11500">
    <property type="match status" value="1"/>
</dbReference>
<dbReference type="SMART" id="SM00800">
    <property type="entry name" value="uDENN"/>
    <property type="match status" value="1"/>
</dbReference>
<comment type="caution">
    <text evidence="4">The sequence shown here is derived from an EMBL/GenBank/DDBJ whole genome shotgun (WGS) entry which is preliminary data.</text>
</comment>
<dbReference type="Gene3D" id="1.25.40.10">
    <property type="entry name" value="Tetratricopeptide repeat domain"/>
    <property type="match status" value="1"/>
</dbReference>
<feature type="domain" description="UDENN" evidence="3">
    <location>
        <begin position="326"/>
        <end position="821"/>
    </location>
</feature>
<accession>A0ABD3NPS6</accession>
<gene>
    <name evidence="4" type="ORF">ACHAW5_007819</name>
</gene>
<feature type="compositionally biased region" description="Basic and acidic residues" evidence="2">
    <location>
        <begin position="218"/>
        <end position="232"/>
    </location>
</feature>
<dbReference type="Pfam" id="PF03456">
    <property type="entry name" value="uDENN"/>
    <property type="match status" value="1"/>
</dbReference>
<evidence type="ECO:0000259" key="3">
    <source>
        <dbReference type="PROSITE" id="PS50211"/>
    </source>
</evidence>
<dbReference type="InterPro" id="IPR051696">
    <property type="entry name" value="DENN_Domain_GEFs"/>
</dbReference>
<dbReference type="InterPro" id="IPR001194">
    <property type="entry name" value="cDENN_dom"/>
</dbReference>
<keyword evidence="5" id="KW-1185">Reference proteome</keyword>
<name>A0ABD3NPS6_9STRA</name>
<feature type="compositionally biased region" description="Low complexity" evidence="2">
    <location>
        <begin position="235"/>
        <end position="246"/>
    </location>
</feature>
<dbReference type="InterPro" id="IPR043153">
    <property type="entry name" value="DENN_C"/>
</dbReference>
<protein>
    <recommendedName>
        <fullName evidence="3">UDENN domain-containing protein</fullName>
    </recommendedName>
</protein>
<dbReference type="Gene3D" id="3.30.450.200">
    <property type="match status" value="1"/>
</dbReference>
<dbReference type="InterPro" id="IPR011990">
    <property type="entry name" value="TPR-like_helical_dom_sf"/>
</dbReference>